<evidence type="ECO:0000259" key="13">
    <source>
        <dbReference type="Pfam" id="PF00288"/>
    </source>
</evidence>
<dbReference type="GO" id="GO:0004335">
    <property type="term" value="F:galactokinase activity"/>
    <property type="evidence" value="ECO:0007669"/>
    <property type="project" value="UniProtKB-UniRule"/>
</dbReference>
<dbReference type="InterPro" id="IPR006204">
    <property type="entry name" value="GHMP_kinase_N_dom"/>
</dbReference>
<dbReference type="AlphaFoldDB" id="A0A161LCT9"/>
<evidence type="ECO:0000256" key="9">
    <source>
        <dbReference type="ARBA" id="ARBA00023144"/>
    </source>
</evidence>
<dbReference type="Pfam" id="PF10509">
    <property type="entry name" value="GalKase_gal_bdg"/>
    <property type="match status" value="1"/>
</dbReference>
<feature type="domain" description="GHMP kinase C-terminal" evidence="14">
    <location>
        <begin position="283"/>
        <end position="365"/>
    </location>
</feature>
<accession>A0A161LCT9</accession>
<dbReference type="NCBIfam" id="NF003705">
    <property type="entry name" value="PRK05322.1"/>
    <property type="match status" value="1"/>
</dbReference>
<comment type="similarity">
    <text evidence="1 11">Belongs to the GHMP kinase family. GalK subfamily.</text>
</comment>
<dbReference type="OrthoDB" id="250531at2"/>
<comment type="function">
    <text evidence="11">Catalyzes the transfer of the gamma-phosphate of ATP to D-galactose to form alpha-D-galactose-1-phosphate (Gal-1-P).</text>
</comment>
<dbReference type="GO" id="GO:0005524">
    <property type="term" value="F:ATP binding"/>
    <property type="evidence" value="ECO:0007669"/>
    <property type="project" value="UniProtKB-UniRule"/>
</dbReference>
<dbReference type="InterPro" id="IPR019741">
    <property type="entry name" value="Galactokinase_CS"/>
</dbReference>
<evidence type="ECO:0000256" key="6">
    <source>
        <dbReference type="ARBA" id="ARBA00022777"/>
    </source>
</evidence>
<feature type="active site" description="Proton acceptor" evidence="11">
    <location>
        <position position="172"/>
    </location>
</feature>
<dbReference type="PROSITE" id="PS00627">
    <property type="entry name" value="GHMP_KINASES_ATP"/>
    <property type="match status" value="1"/>
</dbReference>
<dbReference type="STRING" id="681398.PJIAN_1338"/>
<evidence type="ECO:0000256" key="12">
    <source>
        <dbReference type="NCBIfam" id="TIGR00131"/>
    </source>
</evidence>
<feature type="binding site" evidence="11">
    <location>
        <position position="222"/>
    </location>
    <ligand>
        <name>substrate</name>
    </ligand>
</feature>
<keyword evidence="7 11" id="KW-0067">ATP-binding</keyword>
<evidence type="ECO:0000256" key="11">
    <source>
        <dbReference type="HAMAP-Rule" id="MF_00246"/>
    </source>
</evidence>
<comment type="pathway">
    <text evidence="11">Carbohydrate metabolism; galactose metabolism.</text>
</comment>
<feature type="binding site" evidence="11">
    <location>
        <position position="128"/>
    </location>
    <ligand>
        <name>Mg(2+)</name>
        <dbReference type="ChEBI" id="CHEBI:18420"/>
    </ligand>
</feature>
<dbReference type="PROSITE" id="PS00106">
    <property type="entry name" value="GALACTOKINASE"/>
    <property type="match status" value="1"/>
</dbReference>
<sequence length="387" mass="41977">MKIEELKQAFVEAYGVAPDAVYFSPGRVNLIGEHTDYNGGSVFPCALSFGTYLLLRKNGGKTVKFKSLNQPEITELSIDQLTTPLDKVWVNYPLGVFAQFIKRGVEISEGFDILIWGNVPNGAGLSSSAALEVVTAYALNDQLGTGFNRTVLAQIGQKAEHEFAFVNCGIMDQFASANGAKDHAIHLNCDTLEFELVPVKLEGVKILISNTHSPHKLDSGAYNQRVAECKKAVELISKVRPIKNLAELTEDEFKKVESALESDPVAHKRARHVVTEVQRTSDAVKALKAGEIDKFGQMMNASHVSLRDDYEVTGLELDTMAEEAWKIPGVIGSRMTGGGFGGCTVSLVKEEAIDIFIEKVGAAYKAKTGITPDFYVAEIGDGACKIG</sequence>
<keyword evidence="3 11" id="KW-0808">Transferase</keyword>
<dbReference type="FunFam" id="3.30.230.10:FF:000017">
    <property type="entry name" value="Galactokinase"/>
    <property type="match status" value="1"/>
</dbReference>
<feature type="site" description="Transition state stabilizer" evidence="11">
    <location>
        <position position="27"/>
    </location>
</feature>
<dbReference type="InterPro" id="IPR036554">
    <property type="entry name" value="GHMP_kinase_C_sf"/>
</dbReference>
<dbReference type="Proteomes" id="UP000076586">
    <property type="component" value="Unassembled WGS sequence"/>
</dbReference>
<feature type="domain" description="Galactokinase N-terminal" evidence="15">
    <location>
        <begin position="8"/>
        <end position="57"/>
    </location>
</feature>
<keyword evidence="17" id="KW-1185">Reference proteome</keyword>
<keyword evidence="9 11" id="KW-0299">Galactose metabolism</keyword>
<gene>
    <name evidence="11" type="primary">galK</name>
    <name evidence="16" type="ORF">PJIAN_1338</name>
</gene>
<dbReference type="RefSeq" id="WP_068701410.1">
    <property type="nucleotide sequence ID" value="NZ_BDCR01000001.1"/>
</dbReference>
<dbReference type="InterPro" id="IPR006203">
    <property type="entry name" value="GHMP_knse_ATP-bd_CS"/>
</dbReference>
<dbReference type="HAMAP" id="MF_00246">
    <property type="entry name" value="Galactokinase"/>
    <property type="match status" value="1"/>
</dbReference>
<evidence type="ECO:0000256" key="2">
    <source>
        <dbReference type="ARBA" id="ARBA00022490"/>
    </source>
</evidence>
<name>A0A161LCT9_9BACT</name>
<evidence type="ECO:0000313" key="16">
    <source>
        <dbReference type="EMBL" id="GAT61755.1"/>
    </source>
</evidence>
<dbReference type="GO" id="GO:0005829">
    <property type="term" value="C:cytosol"/>
    <property type="evidence" value="ECO:0007669"/>
    <property type="project" value="TreeGrafter"/>
</dbReference>
<feature type="binding site" evidence="11">
    <location>
        <begin position="33"/>
        <end position="36"/>
    </location>
    <ligand>
        <name>substrate</name>
    </ligand>
</feature>
<evidence type="ECO:0000259" key="14">
    <source>
        <dbReference type="Pfam" id="PF08544"/>
    </source>
</evidence>
<feature type="binding site" evidence="11">
    <location>
        <position position="67"/>
    </location>
    <ligand>
        <name>ATP</name>
        <dbReference type="ChEBI" id="CHEBI:30616"/>
    </ligand>
</feature>
<dbReference type="Pfam" id="PF00288">
    <property type="entry name" value="GHMP_kinases_N"/>
    <property type="match status" value="1"/>
</dbReference>
<dbReference type="InterPro" id="IPR000705">
    <property type="entry name" value="Galactokinase"/>
</dbReference>
<comment type="subcellular location">
    <subcellularLocation>
        <location evidence="11">Cytoplasm</location>
    </subcellularLocation>
</comment>
<comment type="catalytic activity">
    <reaction evidence="11">
        <text>alpha-D-galactose + ATP = alpha-D-galactose 1-phosphate + ADP + H(+)</text>
        <dbReference type="Rhea" id="RHEA:13553"/>
        <dbReference type="ChEBI" id="CHEBI:15378"/>
        <dbReference type="ChEBI" id="CHEBI:28061"/>
        <dbReference type="ChEBI" id="CHEBI:30616"/>
        <dbReference type="ChEBI" id="CHEBI:58336"/>
        <dbReference type="ChEBI" id="CHEBI:456216"/>
        <dbReference type="EC" id="2.7.1.6"/>
    </reaction>
</comment>
<keyword evidence="2 11" id="KW-0963">Cytoplasm</keyword>
<dbReference type="NCBIfam" id="TIGR00131">
    <property type="entry name" value="gal_kin"/>
    <property type="match status" value="1"/>
</dbReference>
<dbReference type="InterPro" id="IPR006206">
    <property type="entry name" value="Mevalonate/galactokinase"/>
</dbReference>
<feature type="binding site" evidence="11">
    <location>
        <begin position="122"/>
        <end position="128"/>
    </location>
    <ligand>
        <name>ATP</name>
        <dbReference type="ChEBI" id="CHEBI:30616"/>
    </ligand>
</feature>
<dbReference type="InterPro" id="IPR014721">
    <property type="entry name" value="Ribsml_uS5_D2-typ_fold_subgr"/>
</dbReference>
<dbReference type="InterPro" id="IPR013750">
    <property type="entry name" value="GHMP_kinase_C_dom"/>
</dbReference>
<evidence type="ECO:0000256" key="7">
    <source>
        <dbReference type="ARBA" id="ARBA00022840"/>
    </source>
</evidence>
<keyword evidence="4 11" id="KW-0479">Metal-binding</keyword>
<feature type="binding site" evidence="11">
    <location>
        <position position="160"/>
    </location>
    <ligand>
        <name>Mg(2+)</name>
        <dbReference type="ChEBI" id="CHEBI:18420"/>
    </ligand>
</feature>
<dbReference type="SUPFAM" id="SSF55060">
    <property type="entry name" value="GHMP Kinase, C-terminal domain"/>
    <property type="match status" value="1"/>
</dbReference>
<comment type="caution">
    <text evidence="16">The sequence shown here is derived from an EMBL/GenBank/DDBJ whole genome shotgun (WGS) entry which is preliminary data.</text>
</comment>
<reference evidence="17" key="2">
    <citation type="journal article" date="2017" name="Genome Announc.">
        <title>Draft genome sequence of Paludibacter jiangxiensis NM7(T), a propionate-producing fermentative bacterium.</title>
        <authorList>
            <person name="Qiu Y.-L."/>
            <person name="Tourlousse D.M."/>
            <person name="Matsuura N."/>
            <person name="Ohashi A."/>
            <person name="Sekiguchi Y."/>
        </authorList>
    </citation>
    <scope>NUCLEOTIDE SEQUENCE [LARGE SCALE GENOMIC DNA]</scope>
    <source>
        <strain evidence="17">NM7</strain>
    </source>
</reference>
<evidence type="ECO:0000256" key="3">
    <source>
        <dbReference type="ARBA" id="ARBA00022679"/>
    </source>
</evidence>
<keyword evidence="8 11" id="KW-0460">Magnesium</keyword>
<dbReference type="GO" id="GO:0000287">
    <property type="term" value="F:magnesium ion binding"/>
    <property type="evidence" value="ECO:0007669"/>
    <property type="project" value="UniProtKB-UniRule"/>
</dbReference>
<dbReference type="PRINTS" id="PR00473">
    <property type="entry name" value="GALCTOKINASE"/>
</dbReference>
<protein>
    <recommendedName>
        <fullName evidence="11 12">Galactokinase</fullName>
        <ecNumber evidence="11 12">2.7.1.6</ecNumber>
    </recommendedName>
    <alternativeName>
        <fullName evidence="11">Galactose kinase</fullName>
    </alternativeName>
</protein>
<dbReference type="EMBL" id="BDCR01000001">
    <property type="protein sequence ID" value="GAT61755.1"/>
    <property type="molecule type" value="Genomic_DNA"/>
</dbReference>
<evidence type="ECO:0000259" key="15">
    <source>
        <dbReference type="Pfam" id="PF10509"/>
    </source>
</evidence>
<evidence type="ECO:0000256" key="4">
    <source>
        <dbReference type="ARBA" id="ARBA00022723"/>
    </source>
</evidence>
<dbReference type="UniPathway" id="UPA00214"/>
<dbReference type="PANTHER" id="PTHR10457:SF7">
    <property type="entry name" value="GALACTOKINASE-RELATED"/>
    <property type="match status" value="1"/>
</dbReference>
<evidence type="ECO:0000256" key="10">
    <source>
        <dbReference type="ARBA" id="ARBA00023277"/>
    </source>
</evidence>
<dbReference type="PANTHER" id="PTHR10457">
    <property type="entry name" value="MEVALONATE KINASE/GALACTOKINASE"/>
    <property type="match status" value="1"/>
</dbReference>
<evidence type="ECO:0000256" key="8">
    <source>
        <dbReference type="ARBA" id="ARBA00022842"/>
    </source>
</evidence>
<dbReference type="InterPro" id="IPR019539">
    <property type="entry name" value="GalKase_N"/>
</dbReference>
<dbReference type="Gene3D" id="3.30.230.10">
    <property type="match status" value="1"/>
</dbReference>
<dbReference type="GO" id="GO:0006012">
    <property type="term" value="P:galactose metabolic process"/>
    <property type="evidence" value="ECO:0007669"/>
    <property type="project" value="UniProtKB-UniRule"/>
</dbReference>
<evidence type="ECO:0000313" key="17">
    <source>
        <dbReference type="Proteomes" id="UP000076586"/>
    </source>
</evidence>
<dbReference type="FunFam" id="3.30.70.890:FF:000001">
    <property type="entry name" value="Galactokinase"/>
    <property type="match status" value="1"/>
</dbReference>
<keyword evidence="6 11" id="KW-0418">Kinase</keyword>
<keyword evidence="10 11" id="KW-0119">Carbohydrate metabolism</keyword>
<proteinExistence type="inferred from homology"/>
<dbReference type="EC" id="2.7.1.6" evidence="11 12"/>
<dbReference type="PRINTS" id="PR00959">
    <property type="entry name" value="MEVGALKINASE"/>
</dbReference>
<dbReference type="Pfam" id="PF08544">
    <property type="entry name" value="GHMP_kinases_C"/>
    <property type="match status" value="1"/>
</dbReference>
<keyword evidence="5 11" id="KW-0547">Nucleotide-binding</keyword>
<dbReference type="InterPro" id="IPR022963">
    <property type="entry name" value="Galactokinase_bac"/>
</dbReference>
<reference evidence="17" key="1">
    <citation type="submission" date="2016-04" db="EMBL/GenBank/DDBJ databases">
        <title>Draft genome sequence of Paludibacter jiangxiensis strain NM7.</title>
        <authorList>
            <person name="Qiu Y."/>
            <person name="Matsuura N."/>
            <person name="Ohashi A."/>
            <person name="Tourlousse M.D."/>
            <person name="Sekiguchi Y."/>
        </authorList>
    </citation>
    <scope>NUCLEOTIDE SEQUENCE [LARGE SCALE GENOMIC DNA]</scope>
    <source>
        <strain evidence="17">NM7</strain>
    </source>
</reference>
<feature type="domain" description="GHMP kinase N-terminal" evidence="13">
    <location>
        <begin position="91"/>
        <end position="179"/>
    </location>
</feature>
<evidence type="ECO:0000256" key="1">
    <source>
        <dbReference type="ARBA" id="ARBA00006566"/>
    </source>
</evidence>
<dbReference type="InterPro" id="IPR020568">
    <property type="entry name" value="Ribosomal_Su5_D2-typ_SF"/>
</dbReference>
<dbReference type="Gene3D" id="3.30.70.890">
    <property type="entry name" value="GHMP kinase, C-terminal domain"/>
    <property type="match status" value="1"/>
</dbReference>
<organism evidence="16 17">
    <name type="scientific">Paludibacter jiangxiensis</name>
    <dbReference type="NCBI Taxonomy" id="681398"/>
    <lineage>
        <taxon>Bacteria</taxon>
        <taxon>Pseudomonadati</taxon>
        <taxon>Bacteroidota</taxon>
        <taxon>Bacteroidia</taxon>
        <taxon>Bacteroidales</taxon>
        <taxon>Paludibacteraceae</taxon>
        <taxon>Paludibacter</taxon>
    </lineage>
</organism>
<dbReference type="PIRSF" id="PIRSF000530">
    <property type="entry name" value="Galactokinase"/>
    <property type="match status" value="1"/>
</dbReference>
<dbReference type="SUPFAM" id="SSF54211">
    <property type="entry name" value="Ribosomal protein S5 domain 2-like"/>
    <property type="match status" value="1"/>
</dbReference>
<evidence type="ECO:0000256" key="5">
    <source>
        <dbReference type="ARBA" id="ARBA00022741"/>
    </source>
</evidence>